<feature type="region of interest" description="Disordered" evidence="1">
    <location>
        <begin position="80"/>
        <end position="108"/>
    </location>
</feature>
<gene>
    <name evidence="2" type="ORF">OTI717_LOCUS42856</name>
</gene>
<feature type="region of interest" description="Disordered" evidence="1">
    <location>
        <begin position="134"/>
        <end position="161"/>
    </location>
</feature>
<evidence type="ECO:0000256" key="1">
    <source>
        <dbReference type="SAM" id="MobiDB-lite"/>
    </source>
</evidence>
<organism evidence="2 3">
    <name type="scientific">Rotaria sordida</name>
    <dbReference type="NCBI Taxonomy" id="392033"/>
    <lineage>
        <taxon>Eukaryota</taxon>
        <taxon>Metazoa</taxon>
        <taxon>Spiralia</taxon>
        <taxon>Gnathifera</taxon>
        <taxon>Rotifera</taxon>
        <taxon>Eurotatoria</taxon>
        <taxon>Bdelloidea</taxon>
        <taxon>Philodinida</taxon>
        <taxon>Philodinidae</taxon>
        <taxon>Rotaria</taxon>
    </lineage>
</organism>
<accession>A0A820JHF0</accession>
<feature type="non-terminal residue" evidence="2">
    <location>
        <position position="1"/>
    </location>
</feature>
<feature type="compositionally biased region" description="Low complexity" evidence="1">
    <location>
        <begin position="148"/>
        <end position="161"/>
    </location>
</feature>
<protein>
    <submittedName>
        <fullName evidence="2">Uncharacterized protein</fullName>
    </submittedName>
</protein>
<name>A0A820JHF0_9BILA</name>
<sequence>VDIYDSSDVLTKPTSVLPDASPIDQNILTTSSISSTDADRKQDYSTTDKSITTEEEYHSTLDRVVQAMSNIKETIPNLDFSDEKTAIPESSSNVSDKSMISTTSSNDLDNEKKQQTLIQSVKEIVDKIHQTILPTEEQITPTPEQPLISNYSSISNQSQPT</sequence>
<feature type="non-terminal residue" evidence="2">
    <location>
        <position position="161"/>
    </location>
</feature>
<feature type="region of interest" description="Disordered" evidence="1">
    <location>
        <begin position="1"/>
        <end position="57"/>
    </location>
</feature>
<evidence type="ECO:0000313" key="3">
    <source>
        <dbReference type="Proteomes" id="UP000663823"/>
    </source>
</evidence>
<dbReference type="Proteomes" id="UP000663823">
    <property type="component" value="Unassembled WGS sequence"/>
</dbReference>
<reference evidence="2" key="1">
    <citation type="submission" date="2021-02" db="EMBL/GenBank/DDBJ databases">
        <authorList>
            <person name="Nowell W R."/>
        </authorList>
    </citation>
    <scope>NUCLEOTIDE SEQUENCE</scope>
</reference>
<proteinExistence type="predicted"/>
<dbReference type="EMBL" id="CAJOAX010055530">
    <property type="protein sequence ID" value="CAF4327307.1"/>
    <property type="molecule type" value="Genomic_DNA"/>
</dbReference>
<feature type="compositionally biased region" description="Polar residues" evidence="1">
    <location>
        <begin position="23"/>
        <end position="36"/>
    </location>
</feature>
<dbReference type="AlphaFoldDB" id="A0A820JHF0"/>
<feature type="compositionally biased region" description="Polar residues" evidence="1">
    <location>
        <begin position="88"/>
        <end position="107"/>
    </location>
</feature>
<evidence type="ECO:0000313" key="2">
    <source>
        <dbReference type="EMBL" id="CAF4327307.1"/>
    </source>
</evidence>
<comment type="caution">
    <text evidence="2">The sequence shown here is derived from an EMBL/GenBank/DDBJ whole genome shotgun (WGS) entry which is preliminary data.</text>
</comment>